<dbReference type="KEGG" id="bpro:PMF13cell1_00674"/>
<dbReference type="InterPro" id="IPR002701">
    <property type="entry name" value="CM_II_prokaryot"/>
</dbReference>
<dbReference type="Pfam" id="PF01817">
    <property type="entry name" value="CM_2"/>
    <property type="match status" value="1"/>
</dbReference>
<reference evidence="3 4" key="1">
    <citation type="submission" date="2019-01" db="EMBL/GenBank/DDBJ databases">
        <title>PMF-metabolizing Aryl O-demethylase.</title>
        <authorList>
            <person name="Kim M."/>
        </authorList>
    </citation>
    <scope>NUCLEOTIDE SEQUENCE [LARGE SCALE GENOMIC DNA]</scope>
    <source>
        <strain evidence="3 4">PMF1</strain>
    </source>
</reference>
<evidence type="ECO:0000259" key="2">
    <source>
        <dbReference type="PROSITE" id="PS51168"/>
    </source>
</evidence>
<dbReference type="PROSITE" id="PS51168">
    <property type="entry name" value="CHORISMATE_MUT_2"/>
    <property type="match status" value="1"/>
</dbReference>
<dbReference type="Proteomes" id="UP000289794">
    <property type="component" value="Chromosome"/>
</dbReference>
<dbReference type="SUPFAM" id="SSF48600">
    <property type="entry name" value="Chorismate mutase II"/>
    <property type="match status" value="1"/>
</dbReference>
<evidence type="ECO:0000313" key="4">
    <source>
        <dbReference type="Proteomes" id="UP000289794"/>
    </source>
</evidence>
<dbReference type="PANTHER" id="PTHR38041">
    <property type="entry name" value="CHORISMATE MUTASE"/>
    <property type="match status" value="1"/>
</dbReference>
<dbReference type="GO" id="GO:0004106">
    <property type="term" value="F:chorismate mutase activity"/>
    <property type="evidence" value="ECO:0007669"/>
    <property type="project" value="InterPro"/>
</dbReference>
<protein>
    <submittedName>
        <fullName evidence="3">T-protein</fullName>
    </submittedName>
</protein>
<proteinExistence type="predicted"/>
<dbReference type="GO" id="GO:0046417">
    <property type="term" value="P:chorismate metabolic process"/>
    <property type="evidence" value="ECO:0007669"/>
    <property type="project" value="InterPro"/>
</dbReference>
<organism evidence="3 4">
    <name type="scientific">Blautia producta</name>
    <dbReference type="NCBI Taxonomy" id="33035"/>
    <lineage>
        <taxon>Bacteria</taxon>
        <taxon>Bacillati</taxon>
        <taxon>Bacillota</taxon>
        <taxon>Clostridia</taxon>
        <taxon>Lachnospirales</taxon>
        <taxon>Lachnospiraceae</taxon>
        <taxon>Blautia</taxon>
    </lineage>
</organism>
<feature type="domain" description="Chorismate mutase" evidence="2">
    <location>
        <begin position="1"/>
        <end position="88"/>
    </location>
</feature>
<dbReference type="InterPro" id="IPR036263">
    <property type="entry name" value="Chorismate_II_sf"/>
</dbReference>
<dbReference type="Gene3D" id="1.20.59.10">
    <property type="entry name" value="Chorismate mutase"/>
    <property type="match status" value="1"/>
</dbReference>
<dbReference type="RefSeq" id="WP_130179802.1">
    <property type="nucleotide sequence ID" value="NZ_CP035945.1"/>
</dbReference>
<keyword evidence="1" id="KW-0413">Isomerase</keyword>
<dbReference type="InterPro" id="IPR036979">
    <property type="entry name" value="CM_dom_sf"/>
</dbReference>
<dbReference type="AlphaFoldDB" id="A0A4P6LSJ2"/>
<evidence type="ECO:0000256" key="1">
    <source>
        <dbReference type="ARBA" id="ARBA00023235"/>
    </source>
</evidence>
<gene>
    <name evidence="3" type="primary">tyrA_1</name>
    <name evidence="3" type="ORF">PMF13cell1_00674</name>
</gene>
<name>A0A4P6LSJ2_9FIRM</name>
<dbReference type="GO" id="GO:0009697">
    <property type="term" value="P:salicylic acid biosynthetic process"/>
    <property type="evidence" value="ECO:0007669"/>
    <property type="project" value="TreeGrafter"/>
</dbReference>
<evidence type="ECO:0000313" key="3">
    <source>
        <dbReference type="EMBL" id="QBE95171.1"/>
    </source>
</evidence>
<dbReference type="EMBL" id="CP035945">
    <property type="protein sequence ID" value="QBE95171.1"/>
    <property type="molecule type" value="Genomic_DNA"/>
</dbReference>
<dbReference type="SMART" id="SM00830">
    <property type="entry name" value="CM_2"/>
    <property type="match status" value="1"/>
</dbReference>
<sequence>MELDAIRKKLDKLDQSLDYIILLRLSLAILVGEVKEEQHLPIYQAAREEKIYNSQKSFSEQTGADPELLTQIFQELIHAAIRIEKNLDQYRFEIKDTDIEAVEQALSLSDHVLDDFISHMDSVKEILQKNGIAGNQHLATLSGYYKSMLADLDRDE</sequence>
<dbReference type="InterPro" id="IPR051331">
    <property type="entry name" value="Chorismate_mutase-related"/>
</dbReference>
<accession>A0A4P6LSJ2</accession>
<dbReference type="PANTHER" id="PTHR38041:SF1">
    <property type="entry name" value="CHORISMATE MUTASE"/>
    <property type="match status" value="1"/>
</dbReference>